<dbReference type="RefSeq" id="WP_320498838.1">
    <property type="nucleotide sequence ID" value="NZ_JAXCLX010000001.1"/>
</dbReference>
<proteinExistence type="inferred from homology"/>
<dbReference type="InterPro" id="IPR000897">
    <property type="entry name" value="SRP54_GTPase_dom"/>
</dbReference>
<evidence type="ECO:0000259" key="7">
    <source>
        <dbReference type="SMART" id="SM00962"/>
    </source>
</evidence>
<keyword evidence="5" id="KW-0472">Membrane</keyword>
<dbReference type="InterPro" id="IPR003593">
    <property type="entry name" value="AAA+_ATPase"/>
</dbReference>
<dbReference type="EMBL" id="JAXCLX010000001">
    <property type="protein sequence ID" value="MDY0870567.1"/>
    <property type="molecule type" value="Genomic_DNA"/>
</dbReference>
<organism evidence="8 9">
    <name type="scientific">Dongia rigui</name>
    <dbReference type="NCBI Taxonomy" id="940149"/>
    <lineage>
        <taxon>Bacteria</taxon>
        <taxon>Pseudomonadati</taxon>
        <taxon>Pseudomonadota</taxon>
        <taxon>Alphaproteobacteria</taxon>
        <taxon>Rhodospirillales</taxon>
        <taxon>Dongiaceae</taxon>
        <taxon>Dongia</taxon>
    </lineage>
</organism>
<evidence type="ECO:0000313" key="8">
    <source>
        <dbReference type="EMBL" id="MDY0870567.1"/>
    </source>
</evidence>
<dbReference type="PANTHER" id="PTHR43134">
    <property type="entry name" value="SIGNAL RECOGNITION PARTICLE RECEPTOR SUBUNIT ALPHA"/>
    <property type="match status" value="1"/>
</dbReference>
<evidence type="ECO:0000259" key="6">
    <source>
        <dbReference type="SMART" id="SM00382"/>
    </source>
</evidence>
<accession>A0ABU5DTB1</accession>
<dbReference type="Proteomes" id="UP001271769">
    <property type="component" value="Unassembled WGS sequence"/>
</dbReference>
<comment type="subcellular location">
    <subcellularLocation>
        <location evidence="1">Cell inner membrane</location>
        <topology evidence="1">Peripheral membrane protein</topology>
        <orientation evidence="1">Cytoplasmic side</orientation>
    </subcellularLocation>
</comment>
<evidence type="ECO:0000313" key="9">
    <source>
        <dbReference type="Proteomes" id="UP001271769"/>
    </source>
</evidence>
<protein>
    <submittedName>
        <fullName evidence="8">GTP-binding protein</fullName>
    </submittedName>
</protein>
<dbReference type="Pfam" id="PF00448">
    <property type="entry name" value="SRP54"/>
    <property type="match status" value="1"/>
</dbReference>
<reference evidence="8 9" key="1">
    <citation type="journal article" date="2013" name="Antonie Van Leeuwenhoek">
        <title>Dongia rigui sp. nov., isolated from freshwater of a large wetland in Korea.</title>
        <authorList>
            <person name="Baik K.S."/>
            <person name="Hwang Y.M."/>
            <person name="Choi J.S."/>
            <person name="Kwon J."/>
            <person name="Seong C.N."/>
        </authorList>
    </citation>
    <scope>NUCLEOTIDE SEQUENCE [LARGE SCALE GENOMIC DNA]</scope>
    <source>
        <strain evidence="8 9">04SU4-P</strain>
    </source>
</reference>
<name>A0ABU5DTB1_9PROT</name>
<feature type="domain" description="AAA+ ATPase" evidence="6">
    <location>
        <begin position="115"/>
        <end position="259"/>
    </location>
</feature>
<comment type="caution">
    <text evidence="8">The sequence shown here is derived from an EMBL/GenBank/DDBJ whole genome shotgun (WGS) entry which is preliminary data.</text>
</comment>
<dbReference type="SMART" id="SM00962">
    <property type="entry name" value="SRP54"/>
    <property type="match status" value="1"/>
</dbReference>
<gene>
    <name evidence="8" type="ORF">SMD31_01475</name>
</gene>
<dbReference type="SMART" id="SM00382">
    <property type="entry name" value="AAA"/>
    <property type="match status" value="1"/>
</dbReference>
<keyword evidence="9" id="KW-1185">Reference proteome</keyword>
<dbReference type="PANTHER" id="PTHR43134:SF3">
    <property type="entry name" value="FLAGELLAR BIOSYNTHESIS PROTEIN FLHF"/>
    <property type="match status" value="1"/>
</dbReference>
<keyword evidence="3" id="KW-0547">Nucleotide-binding</keyword>
<keyword evidence="4" id="KW-0342">GTP-binding</keyword>
<evidence type="ECO:0000256" key="2">
    <source>
        <dbReference type="ARBA" id="ARBA00008531"/>
    </source>
</evidence>
<evidence type="ECO:0000256" key="3">
    <source>
        <dbReference type="ARBA" id="ARBA00022741"/>
    </source>
</evidence>
<dbReference type="InterPro" id="IPR027417">
    <property type="entry name" value="P-loop_NTPase"/>
</dbReference>
<dbReference type="Gene3D" id="3.40.50.300">
    <property type="entry name" value="P-loop containing nucleotide triphosphate hydrolases"/>
    <property type="match status" value="1"/>
</dbReference>
<comment type="similarity">
    <text evidence="2">Belongs to the GTP-binding SRP family.</text>
</comment>
<evidence type="ECO:0000256" key="4">
    <source>
        <dbReference type="ARBA" id="ARBA00023134"/>
    </source>
</evidence>
<dbReference type="SUPFAM" id="SSF52540">
    <property type="entry name" value="P-loop containing nucleoside triphosphate hydrolases"/>
    <property type="match status" value="1"/>
</dbReference>
<evidence type="ECO:0000256" key="1">
    <source>
        <dbReference type="ARBA" id="ARBA00004515"/>
    </source>
</evidence>
<feature type="domain" description="SRP54-type proteins GTP-binding" evidence="7">
    <location>
        <begin position="116"/>
        <end position="305"/>
    </location>
</feature>
<evidence type="ECO:0000256" key="5">
    <source>
        <dbReference type="ARBA" id="ARBA00023136"/>
    </source>
</evidence>
<sequence length="325" mass="34234">MRLRTYNAPSMKDAMAAVKAELGEDAVILNVEQIGQVVKITAALDRDAILAQPPAPAQDPLDAIAQALDFHRVAPTLADRLTQQAAQVLLENPHQALAAALRLRFPSQPLTERRPARPIMLVGLPGAGKTATLAKLIARAKLRKWQSVAITCDVVKAGAVEQLGTYAKALQVQAFRAGDAGTLKRAVAQAPADALVIIDTVGCNPLEAGDLAHLTDLAQAVKAEMVLVMAAGGCPVESGELGQLFAEAGASRLIPTRIDAARRYGGILSAAEAGRFAFAEFGVSPEIATGLDIVGADRLAEWLLQSRPDAAPKRELPRQAFGTRS</sequence>